<dbReference type="GO" id="GO:1903607">
    <property type="term" value="P:cytochrome c biosynthetic process"/>
    <property type="evidence" value="ECO:0007669"/>
    <property type="project" value="TreeGrafter"/>
</dbReference>
<evidence type="ECO:0000256" key="7">
    <source>
        <dbReference type="ARBA" id="ARBA00022519"/>
    </source>
</evidence>
<evidence type="ECO:0000256" key="6">
    <source>
        <dbReference type="ARBA" id="ARBA00022475"/>
    </source>
</evidence>
<dbReference type="RefSeq" id="WP_092856046.1">
    <property type="nucleotide sequence ID" value="NZ_FOYU01000001.1"/>
</dbReference>
<dbReference type="Pfam" id="PF04995">
    <property type="entry name" value="CcmD"/>
    <property type="match status" value="1"/>
</dbReference>
<evidence type="ECO:0000256" key="5">
    <source>
        <dbReference type="ARBA" id="ARBA00022448"/>
    </source>
</evidence>
<reference evidence="15" key="1">
    <citation type="submission" date="2016-10" db="EMBL/GenBank/DDBJ databases">
        <authorList>
            <person name="Varghese N."/>
            <person name="Submissions S."/>
        </authorList>
    </citation>
    <scope>NUCLEOTIDE SEQUENCE [LARGE SCALE GENOMIC DNA]</scope>
    <source>
        <strain evidence="15">CGMCC 1.7285</strain>
    </source>
</reference>
<evidence type="ECO:0000313" key="14">
    <source>
        <dbReference type="EMBL" id="SFR44312.1"/>
    </source>
</evidence>
<proteinExistence type="inferred from homology"/>
<keyword evidence="11 12" id="KW-0472">Membrane</keyword>
<dbReference type="InterPro" id="IPR052075">
    <property type="entry name" value="Heme_exporter_D"/>
</dbReference>
<keyword evidence="15" id="KW-1185">Reference proteome</keyword>
<dbReference type="AlphaFoldDB" id="A0A1I6GQ01"/>
<feature type="transmembrane region" description="Helical" evidence="12">
    <location>
        <begin position="15"/>
        <end position="39"/>
    </location>
</feature>
<keyword evidence="7 12" id="KW-0997">Cell inner membrane</keyword>
<keyword evidence="5 12" id="KW-0813">Transport</keyword>
<evidence type="ECO:0000256" key="12">
    <source>
        <dbReference type="RuleBase" id="RU363101"/>
    </source>
</evidence>
<dbReference type="GO" id="GO:0015886">
    <property type="term" value="P:heme transport"/>
    <property type="evidence" value="ECO:0007669"/>
    <property type="project" value="InterPro"/>
</dbReference>
<sequence length="77" mass="8919">MAFDSWQEVIWMGGYGFYVWLAFGVSILAIAILVVHGLLTRKKLAQLAVKKQQQQQRIARRKQQERHRSMVTNDSTS</sequence>
<keyword evidence="10 12" id="KW-1133">Transmembrane helix</keyword>
<gene>
    <name evidence="14" type="ORF">SAMN04488070_1068</name>
</gene>
<name>A0A1I6GQ01_9GAMM</name>
<dbReference type="Proteomes" id="UP000199424">
    <property type="component" value="Unassembled WGS sequence"/>
</dbReference>
<accession>A0A1I6GQ01</accession>
<dbReference type="GO" id="GO:0017004">
    <property type="term" value="P:cytochrome complex assembly"/>
    <property type="evidence" value="ECO:0007669"/>
    <property type="project" value="UniProtKB-KW"/>
</dbReference>
<organism evidence="14 15">
    <name type="scientific">Pseudidiomarina maritima</name>
    <dbReference type="NCBI Taxonomy" id="519453"/>
    <lineage>
        <taxon>Bacteria</taxon>
        <taxon>Pseudomonadati</taxon>
        <taxon>Pseudomonadota</taxon>
        <taxon>Gammaproteobacteria</taxon>
        <taxon>Alteromonadales</taxon>
        <taxon>Idiomarinaceae</taxon>
        <taxon>Pseudidiomarina</taxon>
    </lineage>
</organism>
<dbReference type="PANTHER" id="PTHR37531">
    <property type="entry name" value="HEME EXPORTER PROTEIN D"/>
    <property type="match status" value="1"/>
</dbReference>
<evidence type="ECO:0000256" key="13">
    <source>
        <dbReference type="SAM" id="MobiDB-lite"/>
    </source>
</evidence>
<evidence type="ECO:0000256" key="1">
    <source>
        <dbReference type="ARBA" id="ARBA00002442"/>
    </source>
</evidence>
<comment type="function">
    <text evidence="1 12">Required for the export of heme to the periplasm for the biogenesis of c-type cytochromes.</text>
</comment>
<evidence type="ECO:0000256" key="11">
    <source>
        <dbReference type="ARBA" id="ARBA00023136"/>
    </source>
</evidence>
<evidence type="ECO:0000256" key="8">
    <source>
        <dbReference type="ARBA" id="ARBA00022692"/>
    </source>
</evidence>
<dbReference type="EMBL" id="FOYU01000001">
    <property type="protein sequence ID" value="SFR44312.1"/>
    <property type="molecule type" value="Genomic_DNA"/>
</dbReference>
<keyword evidence="9 12" id="KW-0201">Cytochrome c-type biogenesis</keyword>
<dbReference type="GO" id="GO:0005886">
    <property type="term" value="C:plasma membrane"/>
    <property type="evidence" value="ECO:0007669"/>
    <property type="project" value="UniProtKB-SubCell"/>
</dbReference>
<evidence type="ECO:0000256" key="2">
    <source>
        <dbReference type="ARBA" id="ARBA00004377"/>
    </source>
</evidence>
<protein>
    <recommendedName>
        <fullName evidence="4 12">Heme exporter protein D</fullName>
    </recommendedName>
</protein>
<feature type="region of interest" description="Disordered" evidence="13">
    <location>
        <begin position="58"/>
        <end position="77"/>
    </location>
</feature>
<evidence type="ECO:0000256" key="3">
    <source>
        <dbReference type="ARBA" id="ARBA00008741"/>
    </source>
</evidence>
<evidence type="ECO:0000313" key="15">
    <source>
        <dbReference type="Proteomes" id="UP000199424"/>
    </source>
</evidence>
<keyword evidence="8 12" id="KW-0812">Transmembrane</keyword>
<keyword evidence="6 12" id="KW-1003">Cell membrane</keyword>
<dbReference type="InterPro" id="IPR007078">
    <property type="entry name" value="Haem_export_protD_CcmD"/>
</dbReference>
<evidence type="ECO:0000256" key="4">
    <source>
        <dbReference type="ARBA" id="ARBA00016461"/>
    </source>
</evidence>
<comment type="subcellular location">
    <subcellularLocation>
        <location evidence="2 12">Cell inner membrane</location>
        <topology evidence="2 12">Single-pass membrane protein</topology>
    </subcellularLocation>
</comment>
<comment type="similarity">
    <text evidence="3 12">Belongs to the CcmD/CycX/HelD family.</text>
</comment>
<dbReference type="NCBIfam" id="TIGR03141">
    <property type="entry name" value="cytochro_ccmD"/>
    <property type="match status" value="1"/>
</dbReference>
<dbReference type="PANTHER" id="PTHR37531:SF1">
    <property type="entry name" value="HEME EXPORTER PROTEIN D"/>
    <property type="match status" value="1"/>
</dbReference>
<evidence type="ECO:0000256" key="10">
    <source>
        <dbReference type="ARBA" id="ARBA00022989"/>
    </source>
</evidence>
<evidence type="ECO:0000256" key="9">
    <source>
        <dbReference type="ARBA" id="ARBA00022748"/>
    </source>
</evidence>